<dbReference type="EMBL" id="OU893353">
    <property type="protein sequence ID" value="CAG9790417.1"/>
    <property type="molecule type" value="Genomic_DNA"/>
</dbReference>
<keyword evidence="3" id="KW-1185">Reference proteome</keyword>
<dbReference type="OrthoDB" id="8092968at2759"/>
<evidence type="ECO:0000313" key="2">
    <source>
        <dbReference type="EMBL" id="CAG9790417.1"/>
    </source>
</evidence>
<gene>
    <name evidence="2" type="ORF">DIATSA_LOCUS8085</name>
</gene>
<feature type="region of interest" description="Disordered" evidence="1">
    <location>
        <begin position="32"/>
        <end position="60"/>
    </location>
</feature>
<dbReference type="AlphaFoldDB" id="A0A9N9R6L3"/>
<accession>A0A9N9R6L3</accession>
<dbReference type="Proteomes" id="UP001153714">
    <property type="component" value="Chromosome 22"/>
</dbReference>
<evidence type="ECO:0000256" key="1">
    <source>
        <dbReference type="SAM" id="MobiDB-lite"/>
    </source>
</evidence>
<name>A0A9N9R6L3_9NEOP</name>
<feature type="region of interest" description="Disordered" evidence="1">
    <location>
        <begin position="75"/>
        <end position="97"/>
    </location>
</feature>
<reference evidence="2" key="1">
    <citation type="submission" date="2021-12" db="EMBL/GenBank/DDBJ databases">
        <authorList>
            <person name="King R."/>
        </authorList>
    </citation>
    <scope>NUCLEOTIDE SEQUENCE</scope>
</reference>
<protein>
    <submittedName>
        <fullName evidence="2">Uncharacterized protein</fullName>
    </submittedName>
</protein>
<reference evidence="2" key="2">
    <citation type="submission" date="2022-10" db="EMBL/GenBank/DDBJ databases">
        <authorList>
            <consortium name="ENA_rothamsted_submissions"/>
            <consortium name="culmorum"/>
            <person name="King R."/>
        </authorList>
    </citation>
    <scope>NUCLEOTIDE SEQUENCE</scope>
</reference>
<evidence type="ECO:0000313" key="3">
    <source>
        <dbReference type="Proteomes" id="UP001153714"/>
    </source>
</evidence>
<proteinExistence type="predicted"/>
<sequence>MLDSLVRVSRRVLRVPETESSQTETRTVRDCTAATTGAPRRSPHIGRTSTATLPCVGPDAPKARARFTIDTVRRPVGVHNGPTANSEEVTIGLPNGTLRPTSNGSRCITKREVHAVPVRRNEHAPCDTAETDHIE</sequence>
<organism evidence="2 3">
    <name type="scientific">Diatraea saccharalis</name>
    <name type="common">sugarcane borer</name>
    <dbReference type="NCBI Taxonomy" id="40085"/>
    <lineage>
        <taxon>Eukaryota</taxon>
        <taxon>Metazoa</taxon>
        <taxon>Ecdysozoa</taxon>
        <taxon>Arthropoda</taxon>
        <taxon>Hexapoda</taxon>
        <taxon>Insecta</taxon>
        <taxon>Pterygota</taxon>
        <taxon>Neoptera</taxon>
        <taxon>Endopterygota</taxon>
        <taxon>Lepidoptera</taxon>
        <taxon>Glossata</taxon>
        <taxon>Ditrysia</taxon>
        <taxon>Pyraloidea</taxon>
        <taxon>Crambidae</taxon>
        <taxon>Crambinae</taxon>
        <taxon>Diatraea</taxon>
    </lineage>
</organism>